<dbReference type="GO" id="GO:0015276">
    <property type="term" value="F:ligand-gated monoatomic ion channel activity"/>
    <property type="evidence" value="ECO:0007669"/>
    <property type="project" value="InterPro"/>
</dbReference>
<keyword evidence="7" id="KW-0770">Synapse</keyword>
<evidence type="ECO:0000256" key="6">
    <source>
        <dbReference type="ARBA" id="ARBA00022989"/>
    </source>
</evidence>
<keyword evidence="9 16" id="KW-0472">Membrane</keyword>
<evidence type="ECO:0000313" key="19">
    <source>
        <dbReference type="Proteomes" id="UP000887540"/>
    </source>
</evidence>
<evidence type="ECO:0000259" key="18">
    <source>
        <dbReference type="SMART" id="SM00918"/>
    </source>
</evidence>
<comment type="subcellular location">
    <subcellularLocation>
        <location evidence="15">Postsynaptic cell membrane</location>
        <topology evidence="15">Multi-pass membrane protein</topology>
    </subcellularLocation>
</comment>
<feature type="domain" description="Ionotropic glutamate receptor C-terminal" evidence="17">
    <location>
        <begin position="19"/>
        <end position="353"/>
    </location>
</feature>
<evidence type="ECO:0000256" key="10">
    <source>
        <dbReference type="ARBA" id="ARBA00023170"/>
    </source>
</evidence>
<keyword evidence="13" id="KW-1071">Ligand-gated ion channel</keyword>
<evidence type="ECO:0000256" key="2">
    <source>
        <dbReference type="ARBA" id="ARBA00022448"/>
    </source>
</evidence>
<reference evidence="20" key="1">
    <citation type="submission" date="2022-11" db="UniProtKB">
        <authorList>
            <consortium name="WormBaseParasite"/>
        </authorList>
    </citation>
    <scope>IDENTIFICATION</scope>
</reference>
<evidence type="ECO:0000256" key="8">
    <source>
        <dbReference type="ARBA" id="ARBA00023065"/>
    </source>
</evidence>
<protein>
    <submittedName>
        <fullName evidence="20">Uncharacterized protein</fullName>
    </submittedName>
</protein>
<keyword evidence="19" id="KW-1185">Reference proteome</keyword>
<dbReference type="InterPro" id="IPR015683">
    <property type="entry name" value="Ionotropic_Glu_rcpt"/>
</dbReference>
<evidence type="ECO:0000256" key="16">
    <source>
        <dbReference type="SAM" id="Phobius"/>
    </source>
</evidence>
<feature type="domain" description="Ionotropic glutamate receptor L-glutamate and glycine-binding" evidence="18">
    <location>
        <begin position="29"/>
        <end position="101"/>
    </location>
</feature>
<feature type="transmembrane region" description="Helical" evidence="16">
    <location>
        <begin position="156"/>
        <end position="180"/>
    </location>
</feature>
<sequence length="392" mass="44674">MYQIFHGASPKLEANETKIFRVAAVLVEPFFMIKRDCEEENNSSLECKGNHRYEGYCIDLLKKLHEKIEDFEYEIFLSEGNKYGVKQADGTWNGVIGSLLRKKADLGIGPFTITQERQRVVDFSLPFMTSGISIMIKKPDKMELSSELSFFTTQPWLYFLLALIIVFILLLLLTTIFFPLKESNLYQKSRLPIAFWWIISILLTASFLAALLLASIFSLSHIQKHSPLIESLEDLLRLNHIKFGIQNGGSTENFFKHSTIATYKSMWDTMNAQEPSVFVASYAEGIGRVRDGRGNYAFLLESSANDYASSRKPCDTMKVGSNLNTVFYGLPTQKGSKWRQKKESLKSWKTNGGMTEDNVNIQVQINIILIGMTILVYSNGYFTFYWAVLSYG</sequence>
<dbReference type="Pfam" id="PF10613">
    <property type="entry name" value="Lig_chan-Glu_bd"/>
    <property type="match status" value="1"/>
</dbReference>
<evidence type="ECO:0000256" key="7">
    <source>
        <dbReference type="ARBA" id="ARBA00023018"/>
    </source>
</evidence>
<keyword evidence="2" id="KW-0813">Transport</keyword>
<dbReference type="FunFam" id="3.40.190.10:FF:000024">
    <property type="entry name" value="Glutamate receptor, ionotropic, delta 1"/>
    <property type="match status" value="1"/>
</dbReference>
<evidence type="ECO:0000256" key="1">
    <source>
        <dbReference type="ARBA" id="ARBA00008685"/>
    </source>
</evidence>
<dbReference type="InterPro" id="IPR001320">
    <property type="entry name" value="Iontro_rcpt_C"/>
</dbReference>
<dbReference type="SUPFAM" id="SSF53850">
    <property type="entry name" value="Periplasmic binding protein-like II"/>
    <property type="match status" value="1"/>
</dbReference>
<keyword evidence="5" id="KW-0732">Signal</keyword>
<dbReference type="Proteomes" id="UP000887540">
    <property type="component" value="Unplaced"/>
</dbReference>
<keyword evidence="6 16" id="KW-1133">Transmembrane helix</keyword>
<dbReference type="FunFam" id="3.40.190.10:FF:000060">
    <property type="entry name" value="Glutamate receptor ionotropic, kainate 1"/>
    <property type="match status" value="1"/>
</dbReference>
<keyword evidence="14" id="KW-0407">Ion channel</keyword>
<keyword evidence="10" id="KW-0675">Receptor</keyword>
<dbReference type="SMART" id="SM00079">
    <property type="entry name" value="PBPe"/>
    <property type="match status" value="1"/>
</dbReference>
<evidence type="ECO:0000256" key="15">
    <source>
        <dbReference type="ARBA" id="ARBA00034104"/>
    </source>
</evidence>
<evidence type="ECO:0000256" key="3">
    <source>
        <dbReference type="ARBA" id="ARBA00022475"/>
    </source>
</evidence>
<dbReference type="AlphaFoldDB" id="A0A914DGH6"/>
<evidence type="ECO:0000313" key="20">
    <source>
        <dbReference type="WBParaSite" id="ACRNAN_scaffold2537.g21945.t1"/>
    </source>
</evidence>
<feature type="transmembrane region" description="Helical" evidence="16">
    <location>
        <begin position="367"/>
        <end position="388"/>
    </location>
</feature>
<dbReference type="PANTHER" id="PTHR18966">
    <property type="entry name" value="IONOTROPIC GLUTAMATE RECEPTOR"/>
    <property type="match status" value="1"/>
</dbReference>
<feature type="transmembrane region" description="Helical" evidence="16">
    <location>
        <begin position="192"/>
        <end position="217"/>
    </location>
</feature>
<evidence type="ECO:0000259" key="17">
    <source>
        <dbReference type="SMART" id="SM00079"/>
    </source>
</evidence>
<keyword evidence="4 16" id="KW-0812">Transmembrane</keyword>
<evidence type="ECO:0000256" key="9">
    <source>
        <dbReference type="ARBA" id="ARBA00023136"/>
    </source>
</evidence>
<comment type="similarity">
    <text evidence="1">Belongs to the glutamate-gated ion channel (TC 1.A.10.1) family.</text>
</comment>
<dbReference type="GO" id="GO:0045211">
    <property type="term" value="C:postsynaptic membrane"/>
    <property type="evidence" value="ECO:0007669"/>
    <property type="project" value="UniProtKB-SubCell"/>
</dbReference>
<keyword evidence="8" id="KW-0406">Ion transport</keyword>
<dbReference type="Gene3D" id="3.40.190.10">
    <property type="entry name" value="Periplasmic binding protein-like II"/>
    <property type="match status" value="2"/>
</dbReference>
<accession>A0A914DGH6</accession>
<keyword evidence="11" id="KW-0325">Glycoprotein</keyword>
<name>A0A914DGH6_9BILA</name>
<keyword evidence="3" id="KW-1003">Cell membrane</keyword>
<evidence type="ECO:0000256" key="11">
    <source>
        <dbReference type="ARBA" id="ARBA00023180"/>
    </source>
</evidence>
<evidence type="ECO:0000256" key="12">
    <source>
        <dbReference type="ARBA" id="ARBA00023257"/>
    </source>
</evidence>
<evidence type="ECO:0000256" key="4">
    <source>
        <dbReference type="ARBA" id="ARBA00022692"/>
    </source>
</evidence>
<proteinExistence type="inferred from homology"/>
<dbReference type="WBParaSite" id="ACRNAN_scaffold2537.g21945.t1">
    <property type="protein sequence ID" value="ACRNAN_scaffold2537.g21945.t1"/>
    <property type="gene ID" value="ACRNAN_scaffold2537.g21945"/>
</dbReference>
<keyword evidence="12" id="KW-0628">Postsynaptic cell membrane</keyword>
<evidence type="ECO:0000256" key="13">
    <source>
        <dbReference type="ARBA" id="ARBA00023286"/>
    </source>
</evidence>
<evidence type="ECO:0000256" key="5">
    <source>
        <dbReference type="ARBA" id="ARBA00022729"/>
    </source>
</evidence>
<dbReference type="SMART" id="SM00918">
    <property type="entry name" value="Lig_chan-Glu_bd"/>
    <property type="match status" value="1"/>
</dbReference>
<organism evidence="19 20">
    <name type="scientific">Acrobeloides nanus</name>
    <dbReference type="NCBI Taxonomy" id="290746"/>
    <lineage>
        <taxon>Eukaryota</taxon>
        <taxon>Metazoa</taxon>
        <taxon>Ecdysozoa</taxon>
        <taxon>Nematoda</taxon>
        <taxon>Chromadorea</taxon>
        <taxon>Rhabditida</taxon>
        <taxon>Tylenchina</taxon>
        <taxon>Cephalobomorpha</taxon>
        <taxon>Cephaloboidea</taxon>
        <taxon>Cephalobidae</taxon>
        <taxon>Acrobeloides</taxon>
    </lineage>
</organism>
<dbReference type="InterPro" id="IPR019594">
    <property type="entry name" value="Glu/Gly-bd"/>
</dbReference>
<evidence type="ECO:0000256" key="14">
    <source>
        <dbReference type="ARBA" id="ARBA00023303"/>
    </source>
</evidence>